<dbReference type="PANTHER" id="PTHR22550:SF14">
    <property type="entry name" value="VWFA DOMAIN-CONTAINING PROTEIN"/>
    <property type="match status" value="1"/>
</dbReference>
<accession>A0ABS8W669</accession>
<sequence>MELLRPYYLLLLPMVALVWWQLKRRCPKQSLQQLIAPHLSKQLVTGDTASQQGVNLIAALLVIAVIALSGPSFRSHEVPIKQISPARVIVMDMSANMLATDLKPNRLTQARFKAFDLVKQRTEGEQALIAYAGDAFTISPLTSDAGNLLNLIPNLAPNIMPAMGNNPLSGLDLGIELLTNSGYQHGDIIFISGGFSASQAEQMQSRLKGQPWRISVLATGTAKGAPISLANGDLLKDAQGNIVVAQLDAPAMQQLARASGGIYVPLSASKRDIELLNNIELLDAQLSRTDSQEQQQTNQAVDDGYWLMFLILPFFLLAFRRGQLASIILVGILTVPQPSQASWWQNSQKQAYDAFEQQNYEQAAQQFDDPLWQGSTLYKAQDYQGAAEAFKQVETAEGFYNLGNALAMQQDFKGAIAAYDQALKLAPNLQPAKDNKAKIEELLKPQEQQNQDQQNNQQSEQQDKEQQGQDQQSQEQQSQSDQSQQPSEDQQSSEQSQQSQSGQNQSQQNSEEQNTQNQEAQNAENQRDQQQDENAQRQDQSQQNEQAQTEPSPVPSSQQGSVASPEPSDEQQSAQQAISQAIEGEAEPEEEGPEMPYLLQQMPDDPAILLRNKMRLEYQKRQRENR</sequence>
<keyword evidence="5" id="KW-1185">Reference proteome</keyword>
<dbReference type="InterPro" id="IPR011990">
    <property type="entry name" value="TPR-like_helical_dom_sf"/>
</dbReference>
<evidence type="ECO:0000313" key="5">
    <source>
        <dbReference type="Proteomes" id="UP001201273"/>
    </source>
</evidence>
<feature type="compositionally biased region" description="Acidic residues" evidence="2">
    <location>
        <begin position="584"/>
        <end position="593"/>
    </location>
</feature>
<dbReference type="Gene3D" id="1.25.40.10">
    <property type="entry name" value="Tetratricopeptide repeat domain"/>
    <property type="match status" value="1"/>
</dbReference>
<feature type="domain" description="VWFA" evidence="3">
    <location>
        <begin position="88"/>
        <end position="194"/>
    </location>
</feature>
<reference evidence="4 5" key="1">
    <citation type="journal article" date="2022" name="Environ. Microbiol. Rep.">
        <title>Eco-phylogenetic analyses reveal divergent evolution of vitamin B12 metabolism in the marine bacterial family 'Psychromonadaceae'.</title>
        <authorList>
            <person name="Jin X."/>
            <person name="Yang Y."/>
            <person name="Cao H."/>
            <person name="Gao B."/>
            <person name="Zhao Z."/>
        </authorList>
    </citation>
    <scope>NUCLEOTIDE SEQUENCE [LARGE SCALE GENOMIC DNA]</scope>
    <source>
        <strain evidence="4 5">MKS20</strain>
    </source>
</reference>
<name>A0ABS8W669_9GAMM</name>
<feature type="compositionally biased region" description="Low complexity" evidence="2">
    <location>
        <begin position="537"/>
        <end position="583"/>
    </location>
</feature>
<dbReference type="PROSITE" id="PS50005">
    <property type="entry name" value="TPR"/>
    <property type="match status" value="1"/>
</dbReference>
<dbReference type="PROSITE" id="PS50293">
    <property type="entry name" value="TPR_REGION"/>
    <property type="match status" value="1"/>
</dbReference>
<dbReference type="SUPFAM" id="SSF53300">
    <property type="entry name" value="vWA-like"/>
    <property type="match status" value="1"/>
</dbReference>
<dbReference type="Pfam" id="PF00515">
    <property type="entry name" value="TPR_1"/>
    <property type="match status" value="1"/>
</dbReference>
<evidence type="ECO:0000256" key="1">
    <source>
        <dbReference type="PROSITE-ProRule" id="PRU00339"/>
    </source>
</evidence>
<dbReference type="Pfam" id="PF13519">
    <property type="entry name" value="VWA_2"/>
    <property type="match status" value="1"/>
</dbReference>
<dbReference type="SUPFAM" id="SSF48452">
    <property type="entry name" value="TPR-like"/>
    <property type="match status" value="1"/>
</dbReference>
<dbReference type="InterPro" id="IPR050768">
    <property type="entry name" value="UPF0353/GerABKA_families"/>
</dbReference>
<comment type="caution">
    <text evidence="4">The sequence shown here is derived from an EMBL/GenBank/DDBJ whole genome shotgun (WGS) entry which is preliminary data.</text>
</comment>
<dbReference type="SMART" id="SM00028">
    <property type="entry name" value="TPR"/>
    <property type="match status" value="1"/>
</dbReference>
<evidence type="ECO:0000256" key="2">
    <source>
        <dbReference type="SAM" id="MobiDB-lite"/>
    </source>
</evidence>
<evidence type="ECO:0000313" key="4">
    <source>
        <dbReference type="EMBL" id="MCE2593241.1"/>
    </source>
</evidence>
<dbReference type="InterPro" id="IPR019734">
    <property type="entry name" value="TPR_rpt"/>
</dbReference>
<dbReference type="RefSeq" id="WP_233050868.1">
    <property type="nucleotide sequence ID" value="NZ_JAIMJA010000001.1"/>
</dbReference>
<protein>
    <submittedName>
        <fullName evidence="4">VWA domain-containing protein</fullName>
    </submittedName>
</protein>
<dbReference type="Gene3D" id="3.40.50.410">
    <property type="entry name" value="von Willebrand factor, type A domain"/>
    <property type="match status" value="1"/>
</dbReference>
<dbReference type="EMBL" id="JAIMJA010000001">
    <property type="protein sequence ID" value="MCE2593241.1"/>
    <property type="molecule type" value="Genomic_DNA"/>
</dbReference>
<proteinExistence type="predicted"/>
<evidence type="ECO:0000259" key="3">
    <source>
        <dbReference type="Pfam" id="PF13519"/>
    </source>
</evidence>
<feature type="compositionally biased region" description="Low complexity" evidence="2">
    <location>
        <begin position="468"/>
        <end position="524"/>
    </location>
</feature>
<feature type="compositionally biased region" description="Basic and acidic residues" evidence="2">
    <location>
        <begin position="525"/>
        <end position="536"/>
    </location>
</feature>
<dbReference type="Proteomes" id="UP001201273">
    <property type="component" value="Unassembled WGS sequence"/>
</dbReference>
<dbReference type="InterPro" id="IPR002035">
    <property type="entry name" value="VWF_A"/>
</dbReference>
<dbReference type="PANTHER" id="PTHR22550">
    <property type="entry name" value="SPORE GERMINATION PROTEIN"/>
    <property type="match status" value="1"/>
</dbReference>
<gene>
    <name evidence="4" type="ORF">K6Y31_00200</name>
</gene>
<feature type="repeat" description="TPR" evidence="1">
    <location>
        <begin position="396"/>
        <end position="429"/>
    </location>
</feature>
<feature type="region of interest" description="Disordered" evidence="2">
    <location>
        <begin position="446"/>
        <end position="601"/>
    </location>
</feature>
<organism evidence="4 5">
    <name type="scientific">Motilimonas cestriensis</name>
    <dbReference type="NCBI Taxonomy" id="2742685"/>
    <lineage>
        <taxon>Bacteria</taxon>
        <taxon>Pseudomonadati</taxon>
        <taxon>Pseudomonadota</taxon>
        <taxon>Gammaproteobacteria</taxon>
        <taxon>Alteromonadales</taxon>
        <taxon>Alteromonadales genera incertae sedis</taxon>
        <taxon>Motilimonas</taxon>
    </lineage>
</organism>
<feature type="compositionally biased region" description="Low complexity" evidence="2">
    <location>
        <begin position="446"/>
        <end position="460"/>
    </location>
</feature>
<dbReference type="InterPro" id="IPR036465">
    <property type="entry name" value="vWFA_dom_sf"/>
</dbReference>
<keyword evidence="1" id="KW-0802">TPR repeat</keyword>